<dbReference type="InterPro" id="IPR029063">
    <property type="entry name" value="SAM-dependent_MTases_sf"/>
</dbReference>
<protein>
    <submittedName>
        <fullName evidence="1">Protein-L-isoaspartate(D-aspartate) O-methyltransferase (PCMT)</fullName>
    </submittedName>
</protein>
<dbReference type="Gene3D" id="3.40.50.150">
    <property type="entry name" value="Vaccinia Virus protein VP39"/>
    <property type="match status" value="1"/>
</dbReference>
<reference evidence="1 2" key="1">
    <citation type="submission" date="2019-03" db="EMBL/GenBank/DDBJ databases">
        <title>Genomic Encyclopedia of Type Strains, Phase IV (KMG-IV): sequencing the most valuable type-strain genomes for metagenomic binning, comparative biology and taxonomic classification.</title>
        <authorList>
            <person name="Goeker M."/>
        </authorList>
    </citation>
    <scope>NUCLEOTIDE SEQUENCE [LARGE SCALE GENOMIC DNA]</scope>
    <source>
        <strain evidence="1 2">DSM 46770</strain>
    </source>
</reference>
<organism evidence="1 2">
    <name type="scientific">Actinorugispora endophytica</name>
    <dbReference type="NCBI Taxonomy" id="1605990"/>
    <lineage>
        <taxon>Bacteria</taxon>
        <taxon>Bacillati</taxon>
        <taxon>Actinomycetota</taxon>
        <taxon>Actinomycetes</taxon>
        <taxon>Streptosporangiales</taxon>
        <taxon>Nocardiopsidaceae</taxon>
        <taxon>Actinorugispora</taxon>
    </lineage>
</organism>
<gene>
    <name evidence="1" type="ORF">EV190_11247</name>
</gene>
<dbReference type="Pfam" id="PF01135">
    <property type="entry name" value="PCMT"/>
    <property type="match status" value="1"/>
</dbReference>
<dbReference type="EMBL" id="SNYN01000012">
    <property type="protein sequence ID" value="TDQ50742.1"/>
    <property type="molecule type" value="Genomic_DNA"/>
</dbReference>
<evidence type="ECO:0000313" key="2">
    <source>
        <dbReference type="Proteomes" id="UP000295281"/>
    </source>
</evidence>
<dbReference type="GO" id="GO:0032259">
    <property type="term" value="P:methylation"/>
    <property type="evidence" value="ECO:0007669"/>
    <property type="project" value="UniProtKB-KW"/>
</dbReference>
<sequence>MAALGYRPHLVVGDGAKGVPERAPFDRVLATVAAREVPWAWVEQTRPGGTVVAPWATTYFAAGLVRLDVREGAAHGRFIGAAAFMLLRDQRAAKGSIWDFVDEKSAGVESYRGRFDPSPLSADIAGLDLAVGVLVPGLAYRRFNAKDGSGEASVYAYDRAGSWGLIEYEPNANEYEAYRFGPRDLWAEVHHACAWWERAGRPGRERFGLTVNPDGQTVWLDSPGRPVGS</sequence>
<dbReference type="SUPFAM" id="SSF53335">
    <property type="entry name" value="S-adenosyl-L-methionine-dependent methyltransferases"/>
    <property type="match status" value="1"/>
</dbReference>
<keyword evidence="1" id="KW-0808">Transferase</keyword>
<dbReference type="AlphaFoldDB" id="A0A4R6UUA9"/>
<dbReference type="GO" id="GO:0008168">
    <property type="term" value="F:methyltransferase activity"/>
    <property type="evidence" value="ECO:0007669"/>
    <property type="project" value="UniProtKB-KW"/>
</dbReference>
<evidence type="ECO:0000313" key="1">
    <source>
        <dbReference type="EMBL" id="TDQ50742.1"/>
    </source>
</evidence>
<accession>A0A4R6UUA9</accession>
<comment type="caution">
    <text evidence="1">The sequence shown here is derived from an EMBL/GenBank/DDBJ whole genome shotgun (WGS) entry which is preliminary data.</text>
</comment>
<proteinExistence type="predicted"/>
<name>A0A4R6UUA9_9ACTN</name>
<dbReference type="Proteomes" id="UP000295281">
    <property type="component" value="Unassembled WGS sequence"/>
</dbReference>
<keyword evidence="1" id="KW-0489">Methyltransferase</keyword>
<keyword evidence="2" id="KW-1185">Reference proteome</keyword>